<dbReference type="Proteomes" id="UP001066278">
    <property type="component" value="Unassembled WGS sequence"/>
</dbReference>
<organism evidence="1 2">
    <name type="scientific">Bacillus inaquosorum</name>
    <dbReference type="NCBI Taxonomy" id="483913"/>
    <lineage>
        <taxon>Bacteria</taxon>
        <taxon>Bacillati</taxon>
        <taxon>Bacillota</taxon>
        <taxon>Bacilli</taxon>
        <taxon>Bacillales</taxon>
        <taxon>Bacillaceae</taxon>
        <taxon>Bacillus</taxon>
    </lineage>
</organism>
<gene>
    <name evidence="1" type="ORF">MOE99_20910</name>
</gene>
<dbReference type="SUPFAM" id="SSF50129">
    <property type="entry name" value="GroES-like"/>
    <property type="match status" value="1"/>
</dbReference>
<evidence type="ECO:0000313" key="2">
    <source>
        <dbReference type="Proteomes" id="UP001066278"/>
    </source>
</evidence>
<dbReference type="Gene3D" id="3.90.180.10">
    <property type="entry name" value="Medium-chain alcohol dehydrogenases, catalytic domain"/>
    <property type="match status" value="1"/>
</dbReference>
<accession>A0A9Q4EYI1</accession>
<dbReference type="AlphaFoldDB" id="A0A9Q4EYI1"/>
<proteinExistence type="predicted"/>
<dbReference type="EMBL" id="JALAXJ010000041">
    <property type="protein sequence ID" value="MCY9231768.1"/>
    <property type="molecule type" value="Genomic_DNA"/>
</dbReference>
<dbReference type="InterPro" id="IPR011032">
    <property type="entry name" value="GroES-like_sf"/>
</dbReference>
<dbReference type="RefSeq" id="WP_268310247.1">
    <property type="nucleotide sequence ID" value="NZ_JALAXJ010000041.1"/>
</dbReference>
<sequence length="31" mass="3687">MKAARWHNQKDIRIENIEEPKTEPGKVKIKV</sequence>
<evidence type="ECO:0000313" key="1">
    <source>
        <dbReference type="EMBL" id="MCY9231768.1"/>
    </source>
</evidence>
<evidence type="ECO:0008006" key="3">
    <source>
        <dbReference type="Google" id="ProtNLM"/>
    </source>
</evidence>
<name>A0A9Q4EYI1_9BACI</name>
<protein>
    <recommendedName>
        <fullName evidence="3">Alcohol dehydrogenase</fullName>
    </recommendedName>
</protein>
<reference evidence="1" key="1">
    <citation type="submission" date="2022-02" db="EMBL/GenBank/DDBJ databases">
        <title>Crop Bioprotection Bacillus Genome Sequencing.</title>
        <authorList>
            <person name="Dunlap C."/>
        </authorList>
    </citation>
    <scope>NUCLEOTIDE SEQUENCE</scope>
    <source>
        <strain evidence="1">T20C13</strain>
    </source>
</reference>
<feature type="non-terminal residue" evidence="1">
    <location>
        <position position="31"/>
    </location>
</feature>
<comment type="caution">
    <text evidence="1">The sequence shown here is derived from an EMBL/GenBank/DDBJ whole genome shotgun (WGS) entry which is preliminary data.</text>
</comment>